<dbReference type="AlphaFoldDB" id="A0A0S4KMM3"/>
<organism evidence="2 3">
    <name type="scientific">Candidatus Nitrospira inopinata</name>
    <dbReference type="NCBI Taxonomy" id="1715989"/>
    <lineage>
        <taxon>Bacteria</taxon>
        <taxon>Pseudomonadati</taxon>
        <taxon>Nitrospirota</taxon>
        <taxon>Nitrospiria</taxon>
        <taxon>Nitrospirales</taxon>
        <taxon>Nitrospiraceae</taxon>
        <taxon>Nitrospira</taxon>
    </lineage>
</organism>
<dbReference type="KEGG" id="nio:NITINOP_0708"/>
<dbReference type="EC" id="2.4.1.1" evidence="2"/>
<dbReference type="Gene3D" id="3.40.50.2000">
    <property type="entry name" value="Glycogen Phosphorylase B"/>
    <property type="match status" value="2"/>
</dbReference>
<dbReference type="STRING" id="1715989.NITINOP_0708"/>
<dbReference type="PANTHER" id="PTHR42655:SF1">
    <property type="entry name" value="GLYCOGEN PHOSPHORYLASE"/>
    <property type="match status" value="1"/>
</dbReference>
<dbReference type="SUPFAM" id="SSF53756">
    <property type="entry name" value="UDP-Glycosyltransferase/glycogen phosphorylase"/>
    <property type="match status" value="1"/>
</dbReference>
<dbReference type="Proteomes" id="UP000066284">
    <property type="component" value="Chromosome 1"/>
</dbReference>
<gene>
    <name evidence="2" type="primary">glgP</name>
    <name evidence="2" type="ORF">NITINOP_0708</name>
</gene>
<comment type="similarity">
    <text evidence="1">Belongs to the glycogen phosphorylase family.</text>
</comment>
<protein>
    <submittedName>
        <fullName evidence="2">Alpha-glucan phosphorylase</fullName>
        <ecNumber evidence="2">2.4.1.1</ecNumber>
    </submittedName>
</protein>
<accession>A0A0S4KMM3</accession>
<dbReference type="Pfam" id="PF00343">
    <property type="entry name" value="Phosphorylase"/>
    <property type="match status" value="1"/>
</dbReference>
<dbReference type="GO" id="GO:0008184">
    <property type="term" value="F:glycogen phosphorylase activity"/>
    <property type="evidence" value="ECO:0007669"/>
    <property type="project" value="InterPro"/>
</dbReference>
<keyword evidence="3" id="KW-1185">Reference proteome</keyword>
<dbReference type="GO" id="GO:0005975">
    <property type="term" value="P:carbohydrate metabolic process"/>
    <property type="evidence" value="ECO:0007669"/>
    <property type="project" value="InterPro"/>
</dbReference>
<sequence length="583" mass="65577">MADGQFLKTSGNEQPLVAYFSMEIGIDPGMPTYAGGLGVLAGDTIRSAADLEIPLAAVTLLHRRGYFYQRLDEQGWQREEPVAWPINDFCHPIPQRVTVEIENRTVRVGAWQIRVRGETGGEVPVYLLDTDLPENEPWDRTLTDMLYGGDDRYRLCQEVVLGFGGYRLLRALGYSQIRRFHLNEGHAALLVLALLEEKLASRSSEHAVPADLIDAVREQCVFTTHTPVPAGHDQFPPDLARRVLGDRRCMWLEACNQNHGLNMTQLALRGSRFINGVAMKHGEVSNSLFPGYPIHSITNGVHAVTWAAPSFQTLFDRRLPDWRRDQLSLRYAIGIPLEEIWDAHLAAKRALIDYANREANAGFDRDVLTIGCARRATAYKRSTLIFHDVERLVSIAERVGPVQIVFSGKAHPRDHEGKRLIRRIHEIRQALRGKIPVVYLPNYDMTLARLICAGSDVWLNTPLPPMEASGTSGMKAAINGVPSLSVLDGWWIEGHAEDVTGWSIGDREAGKEPNQDPDASHAAELYQKLEEKILPCFYNDRGRFLEMMRHAIALNGGFFNTQRMVSQYLHKAYRLTGEYARRG</sequence>
<name>A0A0S4KMM3_9BACT</name>
<dbReference type="RefSeq" id="WP_062483222.1">
    <property type="nucleotide sequence ID" value="NZ_LN885086.1"/>
</dbReference>
<keyword evidence="2" id="KW-0328">Glycosyltransferase</keyword>
<dbReference type="PANTHER" id="PTHR42655">
    <property type="entry name" value="GLYCOGEN PHOSPHORYLASE"/>
    <property type="match status" value="1"/>
</dbReference>
<dbReference type="NCBIfam" id="TIGR02094">
    <property type="entry name" value="more_P_ylases"/>
    <property type="match status" value="1"/>
</dbReference>
<reference evidence="3" key="1">
    <citation type="submission" date="2015-09" db="EMBL/GenBank/DDBJ databases">
        <authorList>
            <person name="Daims H."/>
        </authorList>
    </citation>
    <scope>NUCLEOTIDE SEQUENCE [LARGE SCALE GENOMIC DNA]</scope>
</reference>
<keyword evidence="2" id="KW-0808">Transferase</keyword>
<evidence type="ECO:0000313" key="3">
    <source>
        <dbReference type="Proteomes" id="UP000066284"/>
    </source>
</evidence>
<dbReference type="OrthoDB" id="9760804at2"/>
<dbReference type="InterPro" id="IPR052182">
    <property type="entry name" value="Glycogen/Maltodextrin_Phosph"/>
</dbReference>
<evidence type="ECO:0000256" key="1">
    <source>
        <dbReference type="ARBA" id="ARBA00006047"/>
    </source>
</evidence>
<dbReference type="GO" id="GO:0030170">
    <property type="term" value="F:pyridoxal phosphate binding"/>
    <property type="evidence" value="ECO:0007669"/>
    <property type="project" value="InterPro"/>
</dbReference>
<dbReference type="EMBL" id="LN885086">
    <property type="protein sequence ID" value="CUQ65683.1"/>
    <property type="molecule type" value="Genomic_DNA"/>
</dbReference>
<dbReference type="InterPro" id="IPR011834">
    <property type="entry name" value="Agluc_phsphrylas"/>
</dbReference>
<proteinExistence type="inferred from homology"/>
<evidence type="ECO:0000313" key="2">
    <source>
        <dbReference type="EMBL" id="CUQ65683.1"/>
    </source>
</evidence>
<dbReference type="InterPro" id="IPR000811">
    <property type="entry name" value="Glyco_trans_35"/>
</dbReference>